<organism evidence="1 2">
    <name type="scientific">Acetobacter pomorum</name>
    <dbReference type="NCBI Taxonomy" id="65959"/>
    <lineage>
        <taxon>Bacteria</taxon>
        <taxon>Pseudomonadati</taxon>
        <taxon>Pseudomonadota</taxon>
        <taxon>Alphaproteobacteria</taxon>
        <taxon>Acetobacterales</taxon>
        <taxon>Acetobacteraceae</taxon>
        <taxon>Acetobacter</taxon>
    </lineage>
</organism>
<reference evidence="1 2" key="1">
    <citation type="submission" date="2017-10" db="EMBL/GenBank/DDBJ databases">
        <title>Genomic analysis of the genus Acetobacter.</title>
        <authorList>
            <person name="Kim K.H."/>
            <person name="Chun B.H."/>
            <person name="Son A.R."/>
            <person name="Jeon C.O."/>
        </authorList>
    </citation>
    <scope>NUCLEOTIDE SEQUENCE [LARGE SCALE GENOMIC DNA]</scope>
    <source>
        <strain evidence="1 2">LHT 2458</strain>
    </source>
</reference>
<dbReference type="RefSeq" id="WP_099540462.1">
    <property type="nucleotide sequence ID" value="NZ_PEBQ01000030.1"/>
</dbReference>
<protein>
    <submittedName>
        <fullName evidence="1">Uncharacterized protein</fullName>
    </submittedName>
</protein>
<keyword evidence="2" id="KW-1185">Reference proteome</keyword>
<accession>A0A2G4RF12</accession>
<sequence>MTDSHEATIPHTPDTVTRMVSGEDVKGRPAASPTDLEMLGLRIITDMSGTYVVNKDQARPVAISRRQAWLFIRLLQILQRAADGHDPQFPLLRLMVDVAPQKLPTSEVLAQLHFVEGGNSH</sequence>
<name>A0A2G4RF12_9PROT</name>
<dbReference type="EMBL" id="PEBQ01000030">
    <property type="protein sequence ID" value="PHY95162.1"/>
    <property type="molecule type" value="Genomic_DNA"/>
</dbReference>
<dbReference type="Proteomes" id="UP000228751">
    <property type="component" value="Unassembled WGS sequence"/>
</dbReference>
<gene>
    <name evidence="1" type="ORF">CSR02_02645</name>
</gene>
<comment type="caution">
    <text evidence="1">The sequence shown here is derived from an EMBL/GenBank/DDBJ whole genome shotgun (WGS) entry which is preliminary data.</text>
</comment>
<evidence type="ECO:0000313" key="1">
    <source>
        <dbReference type="EMBL" id="PHY95162.1"/>
    </source>
</evidence>
<dbReference type="AlphaFoldDB" id="A0A2G4RF12"/>
<evidence type="ECO:0000313" key="2">
    <source>
        <dbReference type="Proteomes" id="UP000228751"/>
    </source>
</evidence>
<proteinExistence type="predicted"/>